<evidence type="ECO:0000259" key="5">
    <source>
        <dbReference type="PROSITE" id="PS50932"/>
    </source>
</evidence>
<dbReference type="KEGG" id="moy:CVS54_03194"/>
<organism evidence="6 7">
    <name type="scientific">Microbacterium oxydans</name>
    <dbReference type="NCBI Taxonomy" id="82380"/>
    <lineage>
        <taxon>Bacteria</taxon>
        <taxon>Bacillati</taxon>
        <taxon>Actinomycetota</taxon>
        <taxon>Actinomycetes</taxon>
        <taxon>Micrococcales</taxon>
        <taxon>Microbacteriaceae</taxon>
        <taxon>Microbacterium</taxon>
    </lineage>
</organism>
<reference evidence="6 7" key="1">
    <citation type="submission" date="2018-08" db="EMBL/GenBank/DDBJ databases">
        <title>Microbacterium oxydans strain HG3.</title>
        <authorList>
            <person name="ORTET P."/>
        </authorList>
    </citation>
    <scope>NUCLEOTIDE SEQUENCE [LARGE SCALE GENOMIC DNA]</scope>
    <source>
        <strain evidence="6 7">HG3</strain>
    </source>
</reference>
<dbReference type="InterPro" id="IPR010982">
    <property type="entry name" value="Lambda_DNA-bd_dom_sf"/>
</dbReference>
<dbReference type="Proteomes" id="UP000274841">
    <property type="component" value="Chromosome"/>
</dbReference>
<name>A0A3Q9J781_9MICO</name>
<dbReference type="GO" id="GO:0000976">
    <property type="term" value="F:transcription cis-regulatory region binding"/>
    <property type="evidence" value="ECO:0007669"/>
    <property type="project" value="TreeGrafter"/>
</dbReference>
<dbReference type="EMBL" id="CP031422">
    <property type="protein sequence ID" value="AZS41833.1"/>
    <property type="molecule type" value="Genomic_DNA"/>
</dbReference>
<protein>
    <submittedName>
        <fullName evidence="6">HTH-type transcriptional regulator DegA</fullName>
    </submittedName>
</protein>
<dbReference type="PANTHER" id="PTHR30146:SF153">
    <property type="entry name" value="LACTOSE OPERON REPRESSOR"/>
    <property type="match status" value="1"/>
</dbReference>
<gene>
    <name evidence="6" type="primary">degA_2</name>
    <name evidence="6" type="ORF">CVS54_03194</name>
</gene>
<evidence type="ECO:0000313" key="7">
    <source>
        <dbReference type="Proteomes" id="UP000274841"/>
    </source>
</evidence>
<proteinExistence type="predicted"/>
<dbReference type="PROSITE" id="PS50932">
    <property type="entry name" value="HTH_LACI_2"/>
    <property type="match status" value="1"/>
</dbReference>
<dbReference type="Pfam" id="PF00356">
    <property type="entry name" value="LacI"/>
    <property type="match status" value="1"/>
</dbReference>
<dbReference type="SMART" id="SM00354">
    <property type="entry name" value="HTH_LACI"/>
    <property type="match status" value="1"/>
</dbReference>
<keyword evidence="3" id="KW-0804">Transcription</keyword>
<dbReference type="PANTHER" id="PTHR30146">
    <property type="entry name" value="LACI-RELATED TRANSCRIPTIONAL REPRESSOR"/>
    <property type="match status" value="1"/>
</dbReference>
<dbReference type="AlphaFoldDB" id="A0A3Q9J781"/>
<evidence type="ECO:0000256" key="4">
    <source>
        <dbReference type="SAM" id="MobiDB-lite"/>
    </source>
</evidence>
<keyword evidence="2" id="KW-0238">DNA-binding</keyword>
<evidence type="ECO:0000256" key="3">
    <source>
        <dbReference type="ARBA" id="ARBA00023163"/>
    </source>
</evidence>
<dbReference type="SUPFAM" id="SSF47413">
    <property type="entry name" value="lambda repressor-like DNA-binding domains"/>
    <property type="match status" value="1"/>
</dbReference>
<feature type="domain" description="HTH lacI-type" evidence="5">
    <location>
        <begin position="7"/>
        <end position="61"/>
    </location>
</feature>
<dbReference type="InterPro" id="IPR028082">
    <property type="entry name" value="Peripla_BP_I"/>
</dbReference>
<sequence length="355" mass="37098">MKREGAPRLIDVAEAAGVSLASASRAMTGGSGISPEVAAHVRVIAKQLGYEPNMHARGLAGGLVPTIGLVVHEIGDPYFSDIASGVIRSATLENRSVQIAQADRTPDSELAQVKSLLRQRVGSIIIAGSGYADSDREQGMSEALLDFTLAGGRAAVIGRHHLPVDAVLPDNHGAGVSVGRHLAGLGHRRIGVVAGPLDLNTVADRIAGLREGTDGTGVELTVISRAFTREGGIEGARELLDRDVTAIVGLNDAMAIGILSELRQHGIRVPEEMSVVGFDDIAVAADVAPALTTARIPMFDMGRHAVSLILRPASDEARTIETTHELIVRGSSGPPRTAPVRRRPRSLTPASTSPD</sequence>
<dbReference type="SUPFAM" id="SSF53822">
    <property type="entry name" value="Periplasmic binding protein-like I"/>
    <property type="match status" value="1"/>
</dbReference>
<dbReference type="CDD" id="cd01392">
    <property type="entry name" value="HTH_LacI"/>
    <property type="match status" value="1"/>
</dbReference>
<evidence type="ECO:0000313" key="6">
    <source>
        <dbReference type="EMBL" id="AZS41833.1"/>
    </source>
</evidence>
<accession>A0A3Q9J781</accession>
<dbReference type="Gene3D" id="3.40.50.2300">
    <property type="match status" value="2"/>
</dbReference>
<dbReference type="CDD" id="cd06267">
    <property type="entry name" value="PBP1_LacI_sugar_binding-like"/>
    <property type="match status" value="1"/>
</dbReference>
<dbReference type="GO" id="GO:0003700">
    <property type="term" value="F:DNA-binding transcription factor activity"/>
    <property type="evidence" value="ECO:0007669"/>
    <property type="project" value="TreeGrafter"/>
</dbReference>
<dbReference type="InterPro" id="IPR046335">
    <property type="entry name" value="LacI/GalR-like_sensor"/>
</dbReference>
<dbReference type="InterPro" id="IPR000843">
    <property type="entry name" value="HTH_LacI"/>
</dbReference>
<feature type="region of interest" description="Disordered" evidence="4">
    <location>
        <begin position="329"/>
        <end position="355"/>
    </location>
</feature>
<evidence type="ECO:0000256" key="2">
    <source>
        <dbReference type="ARBA" id="ARBA00023125"/>
    </source>
</evidence>
<dbReference type="RefSeq" id="WP_127012671.1">
    <property type="nucleotide sequence ID" value="NZ_CP031422.1"/>
</dbReference>
<dbReference type="Gene3D" id="1.10.260.40">
    <property type="entry name" value="lambda repressor-like DNA-binding domains"/>
    <property type="match status" value="1"/>
</dbReference>
<keyword evidence="1" id="KW-0805">Transcription regulation</keyword>
<evidence type="ECO:0000256" key="1">
    <source>
        <dbReference type="ARBA" id="ARBA00023015"/>
    </source>
</evidence>
<dbReference type="Pfam" id="PF13377">
    <property type="entry name" value="Peripla_BP_3"/>
    <property type="match status" value="1"/>
</dbReference>